<evidence type="ECO:0000256" key="6">
    <source>
        <dbReference type="ARBA" id="ARBA00022605"/>
    </source>
</evidence>
<dbReference type="UniPathway" id="UPA00050">
    <property type="reaction ID" value="UER00063"/>
</dbReference>
<keyword evidence="10 17" id="KW-1133">Transmembrane helix</keyword>
<keyword evidence="12 17" id="KW-0472">Membrane</keyword>
<feature type="transmembrane region" description="Helical" evidence="17">
    <location>
        <begin position="111"/>
        <end position="135"/>
    </location>
</feature>
<dbReference type="GO" id="GO:0050661">
    <property type="term" value="F:NADP binding"/>
    <property type="evidence" value="ECO:0007669"/>
    <property type="project" value="InterPro"/>
</dbReference>
<evidence type="ECO:0000256" key="16">
    <source>
        <dbReference type="RuleBase" id="RU004171"/>
    </source>
</evidence>
<feature type="transmembrane region" description="Helical" evidence="17">
    <location>
        <begin position="176"/>
        <end position="196"/>
    </location>
</feature>
<dbReference type="GO" id="GO:0016020">
    <property type="term" value="C:membrane"/>
    <property type="evidence" value="ECO:0007669"/>
    <property type="project" value="UniProtKB-SubCell"/>
</dbReference>
<dbReference type="GO" id="GO:0009090">
    <property type="term" value="P:homoserine biosynthetic process"/>
    <property type="evidence" value="ECO:0007669"/>
    <property type="project" value="TreeGrafter"/>
</dbReference>
<evidence type="ECO:0000256" key="8">
    <source>
        <dbReference type="ARBA" id="ARBA00022697"/>
    </source>
</evidence>
<dbReference type="InterPro" id="IPR011147">
    <property type="entry name" value="Bifunc_Aspkin/hSer_DH"/>
</dbReference>
<dbReference type="GO" id="GO:0009088">
    <property type="term" value="P:threonine biosynthetic process"/>
    <property type="evidence" value="ECO:0007669"/>
    <property type="project" value="UniProtKB-UniPathway"/>
</dbReference>
<evidence type="ECO:0000256" key="14">
    <source>
        <dbReference type="ARBA" id="ARBA00048841"/>
    </source>
</evidence>
<comment type="catalytic activity">
    <reaction evidence="14">
        <text>L-homoserine + NADP(+) = L-aspartate 4-semialdehyde + NADPH + H(+)</text>
        <dbReference type="Rhea" id="RHEA:15761"/>
        <dbReference type="ChEBI" id="CHEBI:15378"/>
        <dbReference type="ChEBI" id="CHEBI:57476"/>
        <dbReference type="ChEBI" id="CHEBI:57783"/>
        <dbReference type="ChEBI" id="CHEBI:58349"/>
        <dbReference type="ChEBI" id="CHEBI:537519"/>
        <dbReference type="EC" id="1.1.1.3"/>
    </reaction>
    <physiologicalReaction direction="right-to-left" evidence="14">
        <dbReference type="Rhea" id="RHEA:15763"/>
    </physiologicalReaction>
</comment>
<comment type="subcellular location">
    <subcellularLocation>
        <location evidence="2">Membrane</location>
    </subcellularLocation>
</comment>
<dbReference type="InterPro" id="IPR013057">
    <property type="entry name" value="AA_transpt_TM"/>
</dbReference>
<dbReference type="GO" id="GO:0004412">
    <property type="term" value="F:homoserine dehydrogenase activity"/>
    <property type="evidence" value="ECO:0007669"/>
    <property type="project" value="UniProtKB-EC"/>
</dbReference>
<keyword evidence="8 15" id="KW-0791">Threonine biosynthesis</keyword>
<evidence type="ECO:0000256" key="12">
    <source>
        <dbReference type="ARBA" id="ARBA00023136"/>
    </source>
</evidence>
<comment type="similarity">
    <text evidence="16">Belongs to the homoserine dehydrogenase family.</text>
</comment>
<evidence type="ECO:0000256" key="17">
    <source>
        <dbReference type="SAM" id="Phobius"/>
    </source>
</evidence>
<dbReference type="Pfam" id="PF00742">
    <property type="entry name" value="Homoserine_dh"/>
    <property type="match status" value="1"/>
</dbReference>
<sequence length="851" mass="91674">MSHMVAMVPLSPDFSVENAAPWSDQRRATGKMSFHSAVFNLTNTIIGSGTLTMPFVFAQVGWLPANAISLLIAILTTYSVHLLCAASDRVGGGVYNFEALGYRTCGKLGSIYAEVTFIIGGVGTLTGYMIFIGNLVAQVAELGPDQVYIPIIGVMVFVIAPLTWPRSINALRHASLVAVLAIMYVTCMLVVFWARIGEYKDDPSQKYDYKEVQVAVWTEQSIKSVNLLIGAFCVQNTCLPVYGELAVQSERRIIGATLCAMLLSAIVYEAIGMSGYSLLGGNVFGNALLNFDASFVQAHPWAQVPCRVAKISMALLIALSVPLAIWPARSAICSVWFRLSSSGRSPDQGGAAASDALFRVVTFGILTTVTILAIQIPDVTIPLGLVNSLAGGSMIFVMPGLFFLFAIEDRAERYSFVHWRAYAMIVTGIFVSILGFSLQLRSMNAVQIQVQAAAGRSARSSVGGAVRWLGLWLLFERSPKVRKPSRYKQSLADPCLGSSYRHFAILVGSFKVPFQEQLFYLYVMDHSVLSSFSDLSMCSATYPGGDTLPMSFPLKAFQLTMHAGMCSMQQVPVVVGLVTISGASDSPVELYEAWLAAGADVATPNKKAGSGPIDRYNRILAASRSGGSRFLYEATVGAGLPILGPLQTLVRAGDTVESVEGIFSGTLSYIFNTWRPGMKFSEVVEDAKEKGFTEPDPRDDLGGTDVARKVTILARELGLKVELEDIPVKSLVPEALQKWEPPAGVKLGDAFVKELAAFDGEMSSLLEEAEVLRFVGAVDVKSGKASVKLARYPKDHPFASTQFADNIAAVSSKWYNPRPLVIQGPGAGASVTAAGIFGNVMEVMQGMRRPS</sequence>
<organism evidence="21 22">
    <name type="scientific">Polarella glacialis</name>
    <name type="common">Dinoflagellate</name>
    <dbReference type="NCBI Taxonomy" id="89957"/>
    <lineage>
        <taxon>Eukaryota</taxon>
        <taxon>Sar</taxon>
        <taxon>Alveolata</taxon>
        <taxon>Dinophyceae</taxon>
        <taxon>Suessiales</taxon>
        <taxon>Suessiaceae</taxon>
        <taxon>Polarella</taxon>
    </lineage>
</organism>
<dbReference type="PROSITE" id="PS01042">
    <property type="entry name" value="HOMOSER_DHGENASE"/>
    <property type="match status" value="1"/>
</dbReference>
<evidence type="ECO:0000256" key="13">
    <source>
        <dbReference type="ARBA" id="ARBA00023167"/>
    </source>
</evidence>
<feature type="transmembrane region" description="Helical" evidence="17">
    <location>
        <begin position="253"/>
        <end position="271"/>
    </location>
</feature>
<keyword evidence="22" id="KW-1185">Reference proteome</keyword>
<comment type="pathway">
    <text evidence="3 15">Amino-acid biosynthesis; L-threonine biosynthesis; L-threonine from L-aspartate: step 3/5.</text>
</comment>
<evidence type="ECO:0000313" key="21">
    <source>
        <dbReference type="EMBL" id="CAE8612812.1"/>
    </source>
</evidence>
<dbReference type="SUPFAM" id="SSF55347">
    <property type="entry name" value="Glyceraldehyde-3-phosphate dehydrogenase-like, C-terminal domain"/>
    <property type="match status" value="1"/>
</dbReference>
<dbReference type="InterPro" id="IPR019811">
    <property type="entry name" value="HDH_CS"/>
</dbReference>
<dbReference type="SUPFAM" id="SSF51735">
    <property type="entry name" value="NAD(P)-binding Rossmann-fold domains"/>
    <property type="match status" value="1"/>
</dbReference>
<keyword evidence="13 15" id="KW-0486">Methionine biosynthesis</keyword>
<proteinExistence type="inferred from homology"/>
<evidence type="ECO:0000256" key="15">
    <source>
        <dbReference type="RuleBase" id="RU000579"/>
    </source>
</evidence>
<comment type="caution">
    <text evidence="21">The sequence shown here is derived from an EMBL/GenBank/DDBJ whole genome shotgun (WGS) entry which is preliminary data.</text>
</comment>
<dbReference type="EC" id="1.1.1.3" evidence="5 15"/>
<comment type="pathway">
    <text evidence="4 15">Amino-acid biosynthesis; L-methionine biosynthesis via de novo pathway; L-homoserine from L-aspartate: step 3/3.</text>
</comment>
<dbReference type="AlphaFoldDB" id="A0A813FK27"/>
<feature type="domain" description="Amino acid transporter transmembrane" evidence="19">
    <location>
        <begin position="31"/>
        <end position="436"/>
    </location>
</feature>
<evidence type="ECO:0000256" key="10">
    <source>
        <dbReference type="ARBA" id="ARBA00022989"/>
    </source>
</evidence>
<dbReference type="EMBL" id="CAJNNV010025166">
    <property type="protein sequence ID" value="CAE8612812.1"/>
    <property type="molecule type" value="Genomic_DNA"/>
</dbReference>
<comment type="cofactor">
    <cofactor evidence="1">
        <name>a metal cation</name>
        <dbReference type="ChEBI" id="CHEBI:25213"/>
    </cofactor>
</comment>
<evidence type="ECO:0000259" key="20">
    <source>
        <dbReference type="Pfam" id="PF03447"/>
    </source>
</evidence>
<keyword evidence="9 15" id="KW-0521">NADP</keyword>
<keyword evidence="7 17" id="KW-0812">Transmembrane</keyword>
<dbReference type="InterPro" id="IPR036291">
    <property type="entry name" value="NAD(P)-bd_dom_sf"/>
</dbReference>
<evidence type="ECO:0000259" key="19">
    <source>
        <dbReference type="Pfam" id="PF01490"/>
    </source>
</evidence>
<evidence type="ECO:0000259" key="18">
    <source>
        <dbReference type="Pfam" id="PF00742"/>
    </source>
</evidence>
<evidence type="ECO:0000256" key="4">
    <source>
        <dbReference type="ARBA" id="ARBA00005062"/>
    </source>
</evidence>
<reference evidence="21" key="1">
    <citation type="submission" date="2021-02" db="EMBL/GenBank/DDBJ databases">
        <authorList>
            <person name="Dougan E. K."/>
            <person name="Rhodes N."/>
            <person name="Thang M."/>
            <person name="Chan C."/>
        </authorList>
    </citation>
    <scope>NUCLEOTIDE SEQUENCE</scope>
</reference>
<feature type="transmembrane region" description="Helical" evidence="17">
    <location>
        <begin position="63"/>
        <end position="84"/>
    </location>
</feature>
<dbReference type="InterPro" id="IPR001342">
    <property type="entry name" value="HDH_cat"/>
</dbReference>
<feature type="transmembrane region" description="Helical" evidence="17">
    <location>
        <begin position="419"/>
        <end position="438"/>
    </location>
</feature>
<dbReference type="Pfam" id="PF03447">
    <property type="entry name" value="NAD_binding_3"/>
    <property type="match status" value="1"/>
</dbReference>
<keyword evidence="6 15" id="KW-0028">Amino-acid biosynthesis</keyword>
<dbReference type="UniPathway" id="UPA00051">
    <property type="reaction ID" value="UER00465"/>
</dbReference>
<protein>
    <recommendedName>
        <fullName evidence="5 15">Homoserine dehydrogenase</fullName>
        <ecNumber evidence="5 15">1.1.1.3</ecNumber>
    </recommendedName>
</protein>
<feature type="transmembrane region" description="Helical" evidence="17">
    <location>
        <begin position="37"/>
        <end position="57"/>
    </location>
</feature>
<dbReference type="Gene3D" id="3.30.360.10">
    <property type="entry name" value="Dihydrodipicolinate Reductase, domain 2"/>
    <property type="match status" value="1"/>
</dbReference>
<dbReference type="PANTHER" id="PTHR43070">
    <property type="match status" value="1"/>
</dbReference>
<dbReference type="InterPro" id="IPR005106">
    <property type="entry name" value="Asp/hSer_DH_NAD-bd"/>
</dbReference>
<dbReference type="Pfam" id="PF01490">
    <property type="entry name" value="Aa_trans"/>
    <property type="match status" value="1"/>
</dbReference>
<dbReference type="Gene3D" id="3.40.50.720">
    <property type="entry name" value="NAD(P)-binding Rossmann-like Domain"/>
    <property type="match status" value="1"/>
</dbReference>
<evidence type="ECO:0000256" key="9">
    <source>
        <dbReference type="ARBA" id="ARBA00022857"/>
    </source>
</evidence>
<dbReference type="OrthoDB" id="67851at2759"/>
<evidence type="ECO:0000256" key="7">
    <source>
        <dbReference type="ARBA" id="ARBA00022692"/>
    </source>
</evidence>
<dbReference type="GO" id="GO:0009086">
    <property type="term" value="P:methionine biosynthetic process"/>
    <property type="evidence" value="ECO:0007669"/>
    <property type="project" value="UniProtKB-KW"/>
</dbReference>
<evidence type="ECO:0000256" key="1">
    <source>
        <dbReference type="ARBA" id="ARBA00001920"/>
    </source>
</evidence>
<keyword evidence="11 15" id="KW-0560">Oxidoreductase</keyword>
<name>A0A813FK27_POLGL</name>
<feature type="domain" description="Aspartate/homoserine dehydrogenase NAD-binding" evidence="20">
    <location>
        <begin position="571"/>
        <end position="633"/>
    </location>
</feature>
<feature type="domain" description="Homoserine dehydrogenase catalytic" evidence="18">
    <location>
        <begin position="641"/>
        <end position="841"/>
    </location>
</feature>
<dbReference type="FunFam" id="3.30.360.10:FF:000006">
    <property type="entry name" value="Bifunctional aspartokinase/homoserine dehydrogenase"/>
    <property type="match status" value="1"/>
</dbReference>
<feature type="transmembrane region" description="Helical" evidence="17">
    <location>
        <begin position="388"/>
        <end position="407"/>
    </location>
</feature>
<feature type="transmembrane region" description="Helical" evidence="17">
    <location>
        <begin position="357"/>
        <end position="376"/>
    </location>
</feature>
<evidence type="ECO:0000256" key="2">
    <source>
        <dbReference type="ARBA" id="ARBA00004370"/>
    </source>
</evidence>
<evidence type="ECO:0000256" key="5">
    <source>
        <dbReference type="ARBA" id="ARBA00013213"/>
    </source>
</evidence>
<dbReference type="Proteomes" id="UP000654075">
    <property type="component" value="Unassembled WGS sequence"/>
</dbReference>
<evidence type="ECO:0000256" key="3">
    <source>
        <dbReference type="ARBA" id="ARBA00005056"/>
    </source>
</evidence>
<dbReference type="PANTHER" id="PTHR43070:SF5">
    <property type="entry name" value="HOMOSERINE DEHYDROGENASE"/>
    <property type="match status" value="1"/>
</dbReference>
<evidence type="ECO:0000256" key="11">
    <source>
        <dbReference type="ARBA" id="ARBA00023002"/>
    </source>
</evidence>
<feature type="transmembrane region" description="Helical" evidence="17">
    <location>
        <begin position="147"/>
        <end position="164"/>
    </location>
</feature>
<feature type="transmembrane region" description="Helical" evidence="17">
    <location>
        <begin position="314"/>
        <end position="337"/>
    </location>
</feature>
<gene>
    <name evidence="21" type="ORF">PGLA1383_LOCUS30600</name>
</gene>
<evidence type="ECO:0000313" key="22">
    <source>
        <dbReference type="Proteomes" id="UP000654075"/>
    </source>
</evidence>
<accession>A0A813FK27</accession>